<dbReference type="AlphaFoldDB" id="A0A7S3B1R3"/>
<keyword evidence="2 3" id="KW-0694">RNA-binding</keyword>
<dbReference type="InterPro" id="IPR051270">
    <property type="entry name" value="Tyrosine-tRNA_ligase_regulator"/>
</dbReference>
<dbReference type="PANTHER" id="PTHR11586:SF33">
    <property type="entry name" value="AMINOACYL TRNA SYNTHASE COMPLEX-INTERACTING MULTIFUNCTIONAL PROTEIN 1"/>
    <property type="match status" value="1"/>
</dbReference>
<protein>
    <recommendedName>
        <fullName evidence="4">tRNA-binding domain-containing protein</fullName>
    </recommendedName>
</protein>
<dbReference type="CDD" id="cd02799">
    <property type="entry name" value="tRNA_bind_EMAP-II_like"/>
    <property type="match status" value="1"/>
</dbReference>
<dbReference type="InterPro" id="IPR002547">
    <property type="entry name" value="tRNA-bd_dom"/>
</dbReference>
<dbReference type="PROSITE" id="PS50886">
    <property type="entry name" value="TRBD"/>
    <property type="match status" value="1"/>
</dbReference>
<dbReference type="GO" id="GO:0000049">
    <property type="term" value="F:tRNA binding"/>
    <property type="evidence" value="ECO:0007669"/>
    <property type="project" value="UniProtKB-UniRule"/>
</dbReference>
<dbReference type="InterPro" id="IPR012340">
    <property type="entry name" value="NA-bd_OB-fold"/>
</dbReference>
<name>A0A7S3B1R3_9EUKA</name>
<keyword evidence="1 3" id="KW-0820">tRNA-binding</keyword>
<dbReference type="EMBL" id="HBHX01041394">
    <property type="protein sequence ID" value="CAE0122274.1"/>
    <property type="molecule type" value="Transcribed_RNA"/>
</dbReference>
<sequence>MLTTRFLCASALSLRGMPLLHGNCGTLRKLHTTSPSMCAEAVVEGPTAFEELDVRVGRIVEAWEHPDSEKLWCERIDVGEEEPREIASGLRAYYPTADLLAGRSVIVVCNLKAAKLAGFASNGMVLCASSTDKGVVAFVEPPEGSAPGERVLCKDSTAIPPASPNRVKKKKLMEAAAEELRAVDGVATYRGVPLCTEAGPCTSPTVAEGTIN</sequence>
<evidence type="ECO:0000256" key="1">
    <source>
        <dbReference type="ARBA" id="ARBA00022555"/>
    </source>
</evidence>
<dbReference type="Pfam" id="PF01588">
    <property type="entry name" value="tRNA_bind"/>
    <property type="match status" value="1"/>
</dbReference>
<organism evidence="5">
    <name type="scientific">Haptolina ericina</name>
    <dbReference type="NCBI Taxonomy" id="156174"/>
    <lineage>
        <taxon>Eukaryota</taxon>
        <taxon>Haptista</taxon>
        <taxon>Haptophyta</taxon>
        <taxon>Prymnesiophyceae</taxon>
        <taxon>Prymnesiales</taxon>
        <taxon>Prymnesiaceae</taxon>
        <taxon>Haptolina</taxon>
    </lineage>
</organism>
<gene>
    <name evidence="5" type="ORF">HERI1096_LOCUS22975</name>
</gene>
<reference evidence="5" key="1">
    <citation type="submission" date="2021-01" db="EMBL/GenBank/DDBJ databases">
        <authorList>
            <person name="Corre E."/>
            <person name="Pelletier E."/>
            <person name="Niang G."/>
            <person name="Scheremetjew M."/>
            <person name="Finn R."/>
            <person name="Kale V."/>
            <person name="Holt S."/>
            <person name="Cochrane G."/>
            <person name="Meng A."/>
            <person name="Brown T."/>
            <person name="Cohen L."/>
        </authorList>
    </citation>
    <scope>NUCLEOTIDE SEQUENCE</scope>
    <source>
        <strain evidence="5">CCMP281</strain>
    </source>
</reference>
<dbReference type="Gene3D" id="2.40.50.140">
    <property type="entry name" value="Nucleic acid-binding proteins"/>
    <property type="match status" value="1"/>
</dbReference>
<evidence type="ECO:0000259" key="4">
    <source>
        <dbReference type="PROSITE" id="PS50886"/>
    </source>
</evidence>
<evidence type="ECO:0000256" key="2">
    <source>
        <dbReference type="ARBA" id="ARBA00022884"/>
    </source>
</evidence>
<dbReference type="SUPFAM" id="SSF50249">
    <property type="entry name" value="Nucleic acid-binding proteins"/>
    <property type="match status" value="1"/>
</dbReference>
<accession>A0A7S3B1R3</accession>
<feature type="domain" description="TRNA-binding" evidence="4">
    <location>
        <begin position="48"/>
        <end position="152"/>
    </location>
</feature>
<proteinExistence type="predicted"/>
<evidence type="ECO:0000256" key="3">
    <source>
        <dbReference type="PROSITE-ProRule" id="PRU00209"/>
    </source>
</evidence>
<dbReference type="PANTHER" id="PTHR11586">
    <property type="entry name" value="TRNA-AMINOACYLATION COFACTOR ARC1 FAMILY MEMBER"/>
    <property type="match status" value="1"/>
</dbReference>
<evidence type="ECO:0000313" key="5">
    <source>
        <dbReference type="EMBL" id="CAE0122274.1"/>
    </source>
</evidence>